<dbReference type="GO" id="GO:0003735">
    <property type="term" value="F:structural constituent of ribosome"/>
    <property type="evidence" value="ECO:0007669"/>
    <property type="project" value="InterPro"/>
</dbReference>
<evidence type="ECO:0000256" key="2">
    <source>
        <dbReference type="ARBA" id="ARBA00022980"/>
    </source>
</evidence>
<dbReference type="SUPFAM" id="SSF48300">
    <property type="entry name" value="Ribosomal protein L7/12, oligomerisation (N-terminal) domain"/>
    <property type="match status" value="1"/>
</dbReference>
<comment type="caution">
    <text evidence="4">The sequence shown here is derived from an EMBL/GenBank/DDBJ whole genome shotgun (WGS) entry which is preliminary data.</text>
</comment>
<dbReference type="Gene3D" id="3.30.1390.10">
    <property type="match status" value="1"/>
</dbReference>
<dbReference type="Gene3D" id="1.20.5.710">
    <property type="entry name" value="Single helix bin"/>
    <property type="match status" value="1"/>
</dbReference>
<dbReference type="GO" id="GO:0005840">
    <property type="term" value="C:ribosome"/>
    <property type="evidence" value="ECO:0007669"/>
    <property type="project" value="UniProtKB-KW"/>
</dbReference>
<dbReference type="GeneID" id="34618779"/>
<dbReference type="AlphaFoldDB" id="A0A1D3CV91"/>
<keyword evidence="5" id="KW-1185">Reference proteome</keyword>
<dbReference type="Proteomes" id="UP000095192">
    <property type="component" value="Unassembled WGS sequence"/>
</dbReference>
<dbReference type="GO" id="GO:1990904">
    <property type="term" value="C:ribonucleoprotein complex"/>
    <property type="evidence" value="ECO:0007669"/>
    <property type="project" value="UniProtKB-KW"/>
</dbReference>
<dbReference type="GO" id="GO:0005737">
    <property type="term" value="C:cytoplasm"/>
    <property type="evidence" value="ECO:0007669"/>
    <property type="project" value="UniProtKB-ARBA"/>
</dbReference>
<protein>
    <submittedName>
        <fullName evidence="4">50s ribosomal protein</fullName>
    </submittedName>
</protein>
<dbReference type="GO" id="GO:0006412">
    <property type="term" value="P:translation"/>
    <property type="evidence" value="ECO:0007669"/>
    <property type="project" value="InterPro"/>
</dbReference>
<dbReference type="InterPro" id="IPR000206">
    <property type="entry name" value="Ribosomal_bL12"/>
</dbReference>
<dbReference type="HAMAP" id="MF_00368">
    <property type="entry name" value="Ribosomal_bL12"/>
    <property type="match status" value="1"/>
</dbReference>
<keyword evidence="3" id="KW-0687">Ribonucleoprotein</keyword>
<dbReference type="Pfam" id="PF16320">
    <property type="entry name" value="Ribosomal_L12_N"/>
    <property type="match status" value="1"/>
</dbReference>
<organism evidence="4 5">
    <name type="scientific">Cyclospora cayetanensis</name>
    <dbReference type="NCBI Taxonomy" id="88456"/>
    <lineage>
        <taxon>Eukaryota</taxon>
        <taxon>Sar</taxon>
        <taxon>Alveolata</taxon>
        <taxon>Apicomplexa</taxon>
        <taxon>Conoidasida</taxon>
        <taxon>Coccidia</taxon>
        <taxon>Eucoccidiorida</taxon>
        <taxon>Eimeriorina</taxon>
        <taxon>Eimeriidae</taxon>
        <taxon>Cyclospora</taxon>
    </lineage>
</organism>
<dbReference type="InterPro" id="IPR014719">
    <property type="entry name" value="Ribosomal_bL12_C/ClpS-like"/>
</dbReference>
<keyword evidence="2 4" id="KW-0689">Ribosomal protein</keyword>
<dbReference type="VEuPathDB" id="ToxoDB:LOC34618779"/>
<sequence>MSKCFTPSFIAAVRCCRSVRYPVLRGHAALHAGPPSAAEAQEGEPQGSPRVRAVLEQLQHLTLLEVSELVRMSETAFGISSAAMFAAGAAPVGAGAAGGNAAAAATGAGMGGEGAPAAAEKSEFTVVLKSVPTANRITVIKTIRTMRSDLDLRAAKAFIDTLPQKVIEKAPKADAQKALEALKSAGAEVELQ</sequence>
<dbReference type="PANTHER" id="PTHR45987:SF4">
    <property type="entry name" value="LARGE RIBOSOMAL SUBUNIT PROTEIN BL12M"/>
    <property type="match status" value="1"/>
</dbReference>
<dbReference type="InterPro" id="IPR013823">
    <property type="entry name" value="Ribosomal_bL12_C"/>
</dbReference>
<dbReference type="Pfam" id="PF00542">
    <property type="entry name" value="Ribosomal_L12"/>
    <property type="match status" value="1"/>
</dbReference>
<dbReference type="InterPro" id="IPR036235">
    <property type="entry name" value="Ribosomal_bL12_oligo_N_sf"/>
</dbReference>
<gene>
    <name evidence="4" type="ORF">cyc_01841</name>
</gene>
<accession>A0A1D3CV91</accession>
<evidence type="ECO:0000313" key="5">
    <source>
        <dbReference type="Proteomes" id="UP000095192"/>
    </source>
</evidence>
<dbReference type="SUPFAM" id="SSF54736">
    <property type="entry name" value="ClpS-like"/>
    <property type="match status" value="1"/>
</dbReference>
<dbReference type="GO" id="GO:0003729">
    <property type="term" value="F:mRNA binding"/>
    <property type="evidence" value="ECO:0007669"/>
    <property type="project" value="TreeGrafter"/>
</dbReference>
<proteinExistence type="inferred from homology"/>
<name>A0A1D3CV91_9EIME</name>
<dbReference type="InterPro" id="IPR008932">
    <property type="entry name" value="Ribosomal_bL12_oligo"/>
</dbReference>
<dbReference type="OrthoDB" id="250175at2759"/>
<dbReference type="PANTHER" id="PTHR45987">
    <property type="entry name" value="39S RIBOSOMAL PROTEIN L12"/>
    <property type="match status" value="1"/>
</dbReference>
<dbReference type="EMBL" id="JROU02001828">
    <property type="protein sequence ID" value="OEH75113.1"/>
    <property type="molecule type" value="Genomic_DNA"/>
</dbReference>
<dbReference type="VEuPathDB" id="ToxoDB:cyc_01841"/>
<evidence type="ECO:0000256" key="1">
    <source>
        <dbReference type="ARBA" id="ARBA00007197"/>
    </source>
</evidence>
<evidence type="ECO:0000256" key="3">
    <source>
        <dbReference type="ARBA" id="ARBA00023274"/>
    </source>
</evidence>
<evidence type="ECO:0000313" key="4">
    <source>
        <dbReference type="EMBL" id="OEH75113.1"/>
    </source>
</evidence>
<reference evidence="4 5" key="1">
    <citation type="journal article" date="2016" name="BMC Genomics">
        <title>Comparative genomics reveals Cyclospora cayetanensis possesses coccidia-like metabolism and invasion components but unique surface antigens.</title>
        <authorList>
            <person name="Liu S."/>
            <person name="Wang L."/>
            <person name="Zheng H."/>
            <person name="Xu Z."/>
            <person name="Roellig D.M."/>
            <person name="Li N."/>
            <person name="Frace M.A."/>
            <person name="Tang K."/>
            <person name="Arrowood M.J."/>
            <person name="Moss D.M."/>
            <person name="Zhang L."/>
            <person name="Feng Y."/>
            <person name="Xiao L."/>
        </authorList>
    </citation>
    <scope>NUCLEOTIDE SEQUENCE [LARGE SCALE GENOMIC DNA]</scope>
    <source>
        <strain evidence="4 5">CHN_HEN01</strain>
    </source>
</reference>
<comment type="similarity">
    <text evidence="1">Belongs to the bacterial ribosomal protein bL12 family.</text>
</comment>